<dbReference type="InterPro" id="IPR051477">
    <property type="entry name" value="Expansin_CellWall"/>
</dbReference>
<dbReference type="Proteomes" id="UP000194127">
    <property type="component" value="Unassembled WGS sequence"/>
</dbReference>
<sequence>GTWYNVGLGACGHPDVTSSPIVAISHDIYGNGGDCNQWMQITNKGATRPPSVCVTRSLPQQLYLCLTFLPCPDLSPSLFKSLGAPLSEGVIEVEWHFMAKRWNP</sequence>
<name>A0A1X6ML50_9APHY</name>
<gene>
    <name evidence="2" type="ORF">POSPLADRAFT_1157994</name>
</gene>
<keyword evidence="3" id="KW-1185">Reference proteome</keyword>
<evidence type="ECO:0000313" key="3">
    <source>
        <dbReference type="Proteomes" id="UP000194127"/>
    </source>
</evidence>
<dbReference type="PANTHER" id="PTHR31836:SF25">
    <property type="entry name" value="RLPA-LIKE PROTEIN DOUBLE-PSI BETA-BARREL DOMAIN-CONTAINING PROTEIN"/>
    <property type="match status" value="1"/>
</dbReference>
<organism evidence="2 3">
    <name type="scientific">Postia placenta MAD-698-R-SB12</name>
    <dbReference type="NCBI Taxonomy" id="670580"/>
    <lineage>
        <taxon>Eukaryota</taxon>
        <taxon>Fungi</taxon>
        <taxon>Dikarya</taxon>
        <taxon>Basidiomycota</taxon>
        <taxon>Agaricomycotina</taxon>
        <taxon>Agaricomycetes</taxon>
        <taxon>Polyporales</taxon>
        <taxon>Adustoporiaceae</taxon>
        <taxon>Rhodonia</taxon>
    </lineage>
</organism>
<accession>A0A1X6ML50</accession>
<dbReference type="AlphaFoldDB" id="A0A1X6ML50"/>
<dbReference type="SUPFAM" id="SSF50685">
    <property type="entry name" value="Barwin-like endoglucanases"/>
    <property type="match status" value="1"/>
</dbReference>
<dbReference type="Gene3D" id="2.40.40.10">
    <property type="entry name" value="RlpA-like domain"/>
    <property type="match status" value="1"/>
</dbReference>
<dbReference type="STRING" id="670580.A0A1X6ML50"/>
<protein>
    <submittedName>
        <fullName evidence="2">Uncharacterized protein</fullName>
    </submittedName>
</protein>
<evidence type="ECO:0000313" key="2">
    <source>
        <dbReference type="EMBL" id="OSX56966.1"/>
    </source>
</evidence>
<dbReference type="PANTHER" id="PTHR31836">
    <property type="match status" value="1"/>
</dbReference>
<feature type="non-terminal residue" evidence="2">
    <location>
        <position position="1"/>
    </location>
</feature>
<dbReference type="OrthoDB" id="406505at2759"/>
<reference evidence="2 3" key="1">
    <citation type="submission" date="2017-04" db="EMBL/GenBank/DDBJ databases">
        <title>Genome Sequence of the Model Brown-Rot Fungus Postia placenta SB12.</title>
        <authorList>
            <consortium name="DOE Joint Genome Institute"/>
            <person name="Gaskell J."/>
            <person name="Kersten P."/>
            <person name="Larrondo L.F."/>
            <person name="Canessa P."/>
            <person name="Martinez D."/>
            <person name="Hibbett D."/>
            <person name="Schmoll M."/>
            <person name="Kubicek C.P."/>
            <person name="Martinez A.T."/>
            <person name="Yadav J."/>
            <person name="Master E."/>
            <person name="Magnuson J.K."/>
            <person name="James T."/>
            <person name="Yaver D."/>
            <person name="Berka R."/>
            <person name="Labutti K."/>
            <person name="Lipzen A."/>
            <person name="Aerts A."/>
            <person name="Barry K."/>
            <person name="Henrissat B."/>
            <person name="Blanchette R."/>
            <person name="Grigoriev I."/>
            <person name="Cullen D."/>
        </authorList>
    </citation>
    <scope>NUCLEOTIDE SEQUENCE [LARGE SCALE GENOMIC DNA]</scope>
    <source>
        <strain evidence="2 3">MAD-698-R-SB12</strain>
    </source>
</reference>
<keyword evidence="1" id="KW-0732">Signal</keyword>
<dbReference type="CDD" id="cd22191">
    <property type="entry name" value="DPBB_RlpA_EXP_N-like"/>
    <property type="match status" value="1"/>
</dbReference>
<evidence type="ECO:0000256" key="1">
    <source>
        <dbReference type="ARBA" id="ARBA00022729"/>
    </source>
</evidence>
<dbReference type="InterPro" id="IPR036908">
    <property type="entry name" value="RlpA-like_sf"/>
</dbReference>
<dbReference type="GeneID" id="36332212"/>
<dbReference type="EMBL" id="KZ110610">
    <property type="protein sequence ID" value="OSX56966.1"/>
    <property type="molecule type" value="Genomic_DNA"/>
</dbReference>
<dbReference type="RefSeq" id="XP_024333760.1">
    <property type="nucleotide sequence ID" value="XM_024487263.1"/>
</dbReference>
<proteinExistence type="predicted"/>